<comment type="subcellular location">
    <subcellularLocation>
        <location evidence="1">Membrane</location>
        <topology evidence="1">Single-pass membrane protein</topology>
    </subcellularLocation>
</comment>
<evidence type="ECO:0000256" key="5">
    <source>
        <dbReference type="ARBA" id="ARBA00023136"/>
    </source>
</evidence>
<dbReference type="InterPro" id="IPR000538">
    <property type="entry name" value="Link_dom"/>
</dbReference>
<dbReference type="PROSITE" id="PS50963">
    <property type="entry name" value="LINK_2"/>
    <property type="match status" value="1"/>
</dbReference>
<evidence type="ECO:0000256" key="7">
    <source>
        <dbReference type="ARBA" id="ARBA00023180"/>
    </source>
</evidence>
<dbReference type="SUPFAM" id="SSF82153">
    <property type="entry name" value="FAS1 domain"/>
    <property type="match status" value="1"/>
</dbReference>
<evidence type="ECO:0000256" key="2">
    <source>
        <dbReference type="ARBA" id="ARBA00022536"/>
    </source>
</evidence>
<feature type="domain" description="Link" evidence="12">
    <location>
        <begin position="156"/>
        <end position="262"/>
    </location>
</feature>
<dbReference type="SMART" id="SM00181">
    <property type="entry name" value="EGF"/>
    <property type="match status" value="3"/>
</dbReference>
<evidence type="ECO:0000256" key="4">
    <source>
        <dbReference type="ARBA" id="ARBA00022989"/>
    </source>
</evidence>
<keyword evidence="6 9" id="KW-1015">Disulfide bond</keyword>
<dbReference type="STRING" id="106582.ENSMZEP00005024389"/>
<evidence type="ECO:0000259" key="12">
    <source>
        <dbReference type="PROSITE" id="PS50963"/>
    </source>
</evidence>
<keyword evidence="5 10" id="KW-0472">Membrane</keyword>
<evidence type="ECO:0000256" key="8">
    <source>
        <dbReference type="ARBA" id="ARBA00023292"/>
    </source>
</evidence>
<name>A0A3P9CQP6_9CICH</name>
<evidence type="ECO:0008006" key="15">
    <source>
        <dbReference type="Google" id="ProtNLM"/>
    </source>
</evidence>
<keyword evidence="3 10" id="KW-0812">Transmembrane</keyword>
<dbReference type="Proteomes" id="UP000265160">
    <property type="component" value="LG17"/>
</dbReference>
<keyword evidence="2" id="KW-0245">EGF-like domain</keyword>
<dbReference type="PANTHER" id="PTHR24038:SF0">
    <property type="entry name" value="STABILIN-2"/>
    <property type="match status" value="1"/>
</dbReference>
<dbReference type="SMART" id="SM00445">
    <property type="entry name" value="LINK"/>
    <property type="match status" value="1"/>
</dbReference>
<protein>
    <recommendedName>
        <fullName evidence="15">Stabilin 2</fullName>
    </recommendedName>
</protein>
<evidence type="ECO:0000256" key="1">
    <source>
        <dbReference type="ARBA" id="ARBA00004167"/>
    </source>
</evidence>
<evidence type="ECO:0000259" key="11">
    <source>
        <dbReference type="PROSITE" id="PS50213"/>
    </source>
</evidence>
<dbReference type="InterPro" id="IPR036378">
    <property type="entry name" value="FAS1_dom_sf"/>
</dbReference>
<evidence type="ECO:0000256" key="3">
    <source>
        <dbReference type="ARBA" id="ARBA00022692"/>
    </source>
</evidence>
<dbReference type="AlphaFoldDB" id="A0A3P9CQP6"/>
<comment type="caution">
    <text evidence="9">Lacks conserved residue(s) required for the propagation of feature annotation.</text>
</comment>
<sequence length="525" mass="57538">AKVCRGYYGRDCLGCPGGFRSPCNNRGKCDDGFRGTSCELCSDGFYGPTCKGSNRRVSLYGFVFCEAGWTGDRLVDICQIWNGGCKVSCTYNGGCHEHAVCTMTAPRKCMCKNNYIGDGVTCEVRQLPISRCLQNNGQCHRDAKCTDLHFEDSMLGVFHYRSKKGQYKLNYTAAEQACAAEEAACPGTPAETCRLCVALQGGLNMCAAGWLDQARVAYPTTYSNPKCGFGQWHRGLRHPQKPERDLGHLLLRMQEVKCECKRGYTGDGFSCTGNLLQMPLIIACTCTILSLLLQQILNCSQASESGKQLVQRLSNLTVQSTLFVPDNRGLPSNQTLSLRDIEFHLSEAGSELDLTRRSNLVSFSQSFRYINDHFVSDSDIMAGNGIIHVIQGPLKAPAPHPQMHVAHKAGMGIGVVLLIALVGGAIFVGYRFYHNNTKPFQFHYFKEDDGEEEAPPTNSSRNICNPVYEAAPAAGESSASAVTVSHRRTFVQLRMKAVTNDQTAVCSRFTAHSVSFNLSGSHSDD</sequence>
<evidence type="ECO:0000256" key="6">
    <source>
        <dbReference type="ARBA" id="ARBA00023157"/>
    </source>
</evidence>
<reference evidence="13 14" key="1">
    <citation type="journal article" date="2014" name="Nature">
        <title>The genomic substrate for adaptive radiation in African cichlid fish.</title>
        <authorList>
            <person name="Brawand D."/>
            <person name="Wagner C.E."/>
            <person name="Li Y.I."/>
            <person name="Malinsky M."/>
            <person name="Keller I."/>
            <person name="Fan S."/>
            <person name="Simakov O."/>
            <person name="Ng A.Y."/>
            <person name="Lim Z.W."/>
            <person name="Bezault E."/>
            <person name="Turner-Maier J."/>
            <person name="Johnson J."/>
            <person name="Alcazar R."/>
            <person name="Noh H.J."/>
            <person name="Russell P."/>
            <person name="Aken B."/>
            <person name="Alfoldi J."/>
            <person name="Amemiya C."/>
            <person name="Azzouzi N."/>
            <person name="Baroiller J.F."/>
            <person name="Barloy-Hubler F."/>
            <person name="Berlin A."/>
            <person name="Bloomquist R."/>
            <person name="Carleton K.L."/>
            <person name="Conte M.A."/>
            <person name="D'Cotta H."/>
            <person name="Eshel O."/>
            <person name="Gaffney L."/>
            <person name="Galibert F."/>
            <person name="Gante H.F."/>
            <person name="Gnerre S."/>
            <person name="Greuter L."/>
            <person name="Guyon R."/>
            <person name="Haddad N.S."/>
            <person name="Haerty W."/>
            <person name="Harris R.M."/>
            <person name="Hofmann H.A."/>
            <person name="Hourlier T."/>
            <person name="Hulata G."/>
            <person name="Jaffe D.B."/>
            <person name="Lara M."/>
            <person name="Lee A.P."/>
            <person name="MacCallum I."/>
            <person name="Mwaiko S."/>
            <person name="Nikaido M."/>
            <person name="Nishihara H."/>
            <person name="Ozouf-Costaz C."/>
            <person name="Penman D.J."/>
            <person name="Przybylski D."/>
            <person name="Rakotomanga M."/>
            <person name="Renn S.C.P."/>
            <person name="Ribeiro F.J."/>
            <person name="Ron M."/>
            <person name="Salzburger W."/>
            <person name="Sanchez-Pulido L."/>
            <person name="Santos M.E."/>
            <person name="Searle S."/>
            <person name="Sharpe T."/>
            <person name="Swofford R."/>
            <person name="Tan F.J."/>
            <person name="Williams L."/>
            <person name="Young S."/>
            <person name="Yin S."/>
            <person name="Okada N."/>
            <person name="Kocher T.D."/>
            <person name="Miska E.A."/>
            <person name="Lander E.S."/>
            <person name="Venkatesh B."/>
            <person name="Fernald R.D."/>
            <person name="Meyer A."/>
            <person name="Ponting C.P."/>
            <person name="Streelman J.T."/>
            <person name="Lindblad-Toh K."/>
            <person name="Seehausen O."/>
            <person name="Di Palma F."/>
        </authorList>
    </citation>
    <scope>NUCLEOTIDE SEQUENCE</scope>
</reference>
<dbReference type="InterPro" id="IPR024731">
    <property type="entry name" value="NELL2-like_EGF"/>
</dbReference>
<accession>A0A3P9CQP6</accession>
<dbReference type="PANTHER" id="PTHR24038">
    <property type="entry name" value="STABILIN"/>
    <property type="match status" value="1"/>
</dbReference>
<keyword evidence="4 10" id="KW-1133">Transmembrane helix</keyword>
<evidence type="ECO:0000256" key="9">
    <source>
        <dbReference type="PROSITE-ProRule" id="PRU00323"/>
    </source>
</evidence>
<keyword evidence="8" id="KW-0424">Laminin EGF-like domain</keyword>
<feature type="transmembrane region" description="Helical" evidence="10">
    <location>
        <begin position="409"/>
        <end position="433"/>
    </location>
</feature>
<dbReference type="InterPro" id="IPR016186">
    <property type="entry name" value="C-type_lectin-like/link_sf"/>
</dbReference>
<evidence type="ECO:0000256" key="10">
    <source>
        <dbReference type="SAM" id="Phobius"/>
    </source>
</evidence>
<dbReference type="GO" id="GO:0005540">
    <property type="term" value="F:hyaluronic acid binding"/>
    <property type="evidence" value="ECO:0007669"/>
    <property type="project" value="InterPro"/>
</dbReference>
<reference evidence="13" key="3">
    <citation type="submission" date="2025-09" db="UniProtKB">
        <authorList>
            <consortium name="Ensembl"/>
        </authorList>
    </citation>
    <scope>IDENTIFICATION</scope>
</reference>
<feature type="domain" description="FAS1" evidence="11">
    <location>
        <begin position="272"/>
        <end position="394"/>
    </location>
</feature>
<evidence type="ECO:0000313" key="14">
    <source>
        <dbReference type="Proteomes" id="UP000265160"/>
    </source>
</evidence>
<dbReference type="SUPFAM" id="SSF56436">
    <property type="entry name" value="C-type lectin-like"/>
    <property type="match status" value="1"/>
</dbReference>
<dbReference type="Pfam" id="PF00193">
    <property type="entry name" value="Xlink"/>
    <property type="match status" value="1"/>
</dbReference>
<dbReference type="Pfam" id="PF12947">
    <property type="entry name" value="EGF_3"/>
    <property type="match status" value="1"/>
</dbReference>
<proteinExistence type="predicted"/>
<organism evidence="13 14">
    <name type="scientific">Maylandia zebra</name>
    <name type="common">zebra mbuna</name>
    <dbReference type="NCBI Taxonomy" id="106582"/>
    <lineage>
        <taxon>Eukaryota</taxon>
        <taxon>Metazoa</taxon>
        <taxon>Chordata</taxon>
        <taxon>Craniata</taxon>
        <taxon>Vertebrata</taxon>
        <taxon>Euteleostomi</taxon>
        <taxon>Actinopterygii</taxon>
        <taxon>Neopterygii</taxon>
        <taxon>Teleostei</taxon>
        <taxon>Neoteleostei</taxon>
        <taxon>Acanthomorphata</taxon>
        <taxon>Ovalentaria</taxon>
        <taxon>Cichlomorphae</taxon>
        <taxon>Cichliformes</taxon>
        <taxon>Cichlidae</taxon>
        <taxon>African cichlids</taxon>
        <taxon>Pseudocrenilabrinae</taxon>
        <taxon>Haplochromini</taxon>
        <taxon>Maylandia</taxon>
        <taxon>Maylandia zebra complex</taxon>
    </lineage>
</organism>
<dbReference type="InterPro" id="IPR000782">
    <property type="entry name" value="FAS1_domain"/>
</dbReference>
<dbReference type="GO" id="GO:0016020">
    <property type="term" value="C:membrane"/>
    <property type="evidence" value="ECO:0007669"/>
    <property type="project" value="UniProtKB-SubCell"/>
</dbReference>
<dbReference type="Gene3D" id="2.10.25.10">
    <property type="entry name" value="Laminin"/>
    <property type="match status" value="2"/>
</dbReference>
<keyword evidence="14" id="KW-1185">Reference proteome</keyword>
<dbReference type="PROSITE" id="PS50213">
    <property type="entry name" value="FAS1"/>
    <property type="match status" value="1"/>
</dbReference>
<dbReference type="InterPro" id="IPR000742">
    <property type="entry name" value="EGF"/>
</dbReference>
<dbReference type="GeneTree" id="ENSGT00940000156566"/>
<dbReference type="InterPro" id="IPR016187">
    <property type="entry name" value="CTDL_fold"/>
</dbReference>
<dbReference type="GO" id="GO:0007155">
    <property type="term" value="P:cell adhesion"/>
    <property type="evidence" value="ECO:0007669"/>
    <property type="project" value="InterPro"/>
</dbReference>
<dbReference type="Gene3D" id="3.10.100.10">
    <property type="entry name" value="Mannose-Binding Protein A, subunit A"/>
    <property type="match status" value="1"/>
</dbReference>
<feature type="disulfide bond" evidence="9">
    <location>
        <begin position="206"/>
        <end position="227"/>
    </location>
</feature>
<dbReference type="Ensembl" id="ENSMZET00005025189.1">
    <property type="protein sequence ID" value="ENSMZEP00005024389.1"/>
    <property type="gene ID" value="ENSMZEG00005018224.1"/>
</dbReference>
<reference evidence="13" key="2">
    <citation type="submission" date="2025-08" db="UniProtKB">
        <authorList>
            <consortium name="Ensembl"/>
        </authorList>
    </citation>
    <scope>IDENTIFICATION</scope>
</reference>
<evidence type="ECO:0000313" key="13">
    <source>
        <dbReference type="Ensembl" id="ENSMZEP00005024389.1"/>
    </source>
</evidence>
<keyword evidence="7" id="KW-0325">Glycoprotein</keyword>